<dbReference type="PANTHER" id="PTHR35333:SF3">
    <property type="entry name" value="BETA-LACTAMASE-TYPE TRANSPEPTIDASE FOLD CONTAINING PROTEIN"/>
    <property type="match status" value="1"/>
</dbReference>
<reference evidence="3 4" key="1">
    <citation type="submission" date="2022-06" db="EMBL/GenBank/DDBJ databases">
        <title>Genomic Encyclopedia of Archaeal and Bacterial Type Strains, Phase II (KMG-II): from individual species to whole genera.</title>
        <authorList>
            <person name="Goeker M."/>
        </authorList>
    </citation>
    <scope>NUCLEOTIDE SEQUENCE [LARGE SCALE GENOMIC DNA]</scope>
    <source>
        <strain evidence="3 4">DSM 40477</strain>
    </source>
</reference>
<accession>A0ABT1HYI6</accession>
<dbReference type="Gene3D" id="3.40.710.10">
    <property type="entry name" value="DD-peptidase/beta-lactamase superfamily"/>
    <property type="match status" value="1"/>
</dbReference>
<feature type="region of interest" description="Disordered" evidence="1">
    <location>
        <begin position="29"/>
        <end position="52"/>
    </location>
</feature>
<organism evidence="3 4">
    <name type="scientific">Streptoalloteichus tenebrarius (strain ATCC 17920 / DSM 40477 / JCM 4838 / CBS 697.72 / NBRC 16177 / NCIMB 11028 / NRRL B-12390 / A12253. 1 / ISP 5477)</name>
    <name type="common">Streptomyces tenebrarius</name>
    <dbReference type="NCBI Taxonomy" id="1933"/>
    <lineage>
        <taxon>Bacteria</taxon>
        <taxon>Bacillati</taxon>
        <taxon>Actinomycetota</taxon>
        <taxon>Actinomycetes</taxon>
        <taxon>Pseudonocardiales</taxon>
        <taxon>Pseudonocardiaceae</taxon>
        <taxon>Streptoalloteichus</taxon>
    </lineage>
</organism>
<dbReference type="InterPro" id="IPR000871">
    <property type="entry name" value="Beta-lactam_class-A"/>
</dbReference>
<evidence type="ECO:0000313" key="4">
    <source>
        <dbReference type="Proteomes" id="UP001205311"/>
    </source>
</evidence>
<feature type="domain" description="Beta-lactamase class A catalytic" evidence="2">
    <location>
        <begin position="142"/>
        <end position="284"/>
    </location>
</feature>
<comment type="caution">
    <text evidence="3">The sequence shown here is derived from an EMBL/GenBank/DDBJ whole genome shotgun (WGS) entry which is preliminary data.</text>
</comment>
<dbReference type="SUPFAM" id="SSF56601">
    <property type="entry name" value="beta-lactamase/transpeptidase-like"/>
    <property type="match status" value="1"/>
</dbReference>
<evidence type="ECO:0000313" key="3">
    <source>
        <dbReference type="EMBL" id="MCP2260535.1"/>
    </source>
</evidence>
<protein>
    <submittedName>
        <fullName evidence="3">Beta-lactamase class A</fullName>
    </submittedName>
</protein>
<dbReference type="InterPro" id="IPR012338">
    <property type="entry name" value="Beta-lactam/transpept-like"/>
</dbReference>
<keyword evidence="4" id="KW-1185">Reference proteome</keyword>
<dbReference type="Proteomes" id="UP001205311">
    <property type="component" value="Unassembled WGS sequence"/>
</dbReference>
<dbReference type="Pfam" id="PF13354">
    <property type="entry name" value="Beta-lactamase2"/>
    <property type="match status" value="1"/>
</dbReference>
<evidence type="ECO:0000256" key="1">
    <source>
        <dbReference type="SAM" id="MobiDB-lite"/>
    </source>
</evidence>
<sequence>MGDTRPLLTGLVVGALVAGLATVATSQGADASGSLSIEGPGPDAPPDPEDLATAPTLVVEPTAPSPAPLPRDAGSGASAERALAAARAAAPGTALGVAVYDRRRGAFLARYGADRRFTSASLVKVLIALEALDRQRGGPSAGLADQLHQMLARSDDGIANVLWPQHGGPEIVRRVAARAGMTHTRPPKDPDRWGDTVVTAGDVVALYQYVVDEAPPAHRDLLLRALRAAPRRAADNLDQHFGIPRAAGGRPWAVKQGWACCLPDRVLHTTGLVGPGDRHIVVVLSSHPARRSQSVAAGYVTAATAALTPLLTG</sequence>
<gene>
    <name evidence="3" type="ORF">LX15_004253</name>
</gene>
<proteinExistence type="predicted"/>
<dbReference type="RefSeq" id="WP_253671385.1">
    <property type="nucleotide sequence ID" value="NZ_JAMTCP010000028.1"/>
</dbReference>
<evidence type="ECO:0000259" key="2">
    <source>
        <dbReference type="Pfam" id="PF13354"/>
    </source>
</evidence>
<dbReference type="EMBL" id="JAMTCP010000028">
    <property type="protein sequence ID" value="MCP2260535.1"/>
    <property type="molecule type" value="Genomic_DNA"/>
</dbReference>
<dbReference type="PANTHER" id="PTHR35333">
    <property type="entry name" value="BETA-LACTAMASE"/>
    <property type="match status" value="1"/>
</dbReference>
<name>A0ABT1HYI6_STRSD</name>
<dbReference type="InterPro" id="IPR045155">
    <property type="entry name" value="Beta-lactam_cat"/>
</dbReference>